<evidence type="ECO:0000256" key="1">
    <source>
        <dbReference type="ARBA" id="ARBA00022598"/>
    </source>
</evidence>
<keyword evidence="3" id="KW-0067">ATP-binding</keyword>
<keyword evidence="2" id="KW-0547">Nucleotide-binding</keyword>
<sequence length="110" mass="12193">MVKGHDFNIKIVGSEITRENDGLAMSSRNALSINKSLLKAKSAAADGQWSNVLLTKAGRQIDYAEIVDKENLEKVEFINGSPVVLCVVAWFGKVRLIDNMEINFKIDVKN</sequence>
<dbReference type="AlphaFoldDB" id="A0A445EFG8"/>
<dbReference type="GO" id="GO:0015940">
    <property type="term" value="P:pantothenate biosynthetic process"/>
    <property type="evidence" value="ECO:0007669"/>
    <property type="project" value="InterPro"/>
</dbReference>
<dbReference type="Proteomes" id="UP000289738">
    <property type="component" value="Chromosome A02"/>
</dbReference>
<dbReference type="STRING" id="3818.A0A445EFG8"/>
<dbReference type="SUPFAM" id="SSF52374">
    <property type="entry name" value="Nucleotidylyl transferase"/>
    <property type="match status" value="1"/>
</dbReference>
<dbReference type="GO" id="GO:0005829">
    <property type="term" value="C:cytosol"/>
    <property type="evidence" value="ECO:0007669"/>
    <property type="project" value="TreeGrafter"/>
</dbReference>
<dbReference type="Pfam" id="PF02569">
    <property type="entry name" value="Pantoate_ligase"/>
    <property type="match status" value="1"/>
</dbReference>
<evidence type="ECO:0000313" key="4">
    <source>
        <dbReference type="EMBL" id="RYR74262.1"/>
    </source>
</evidence>
<dbReference type="PANTHER" id="PTHR21299">
    <property type="entry name" value="CYTIDYLATE KINASE/PANTOATE-BETA-ALANINE LIGASE"/>
    <property type="match status" value="1"/>
</dbReference>
<dbReference type="Gene3D" id="3.30.1300.10">
    <property type="entry name" value="Pantoate-beta-alanine ligase, C-terminal domain"/>
    <property type="match status" value="1"/>
</dbReference>
<name>A0A445EFG8_ARAHY</name>
<dbReference type="GO" id="GO:0005524">
    <property type="term" value="F:ATP binding"/>
    <property type="evidence" value="ECO:0007669"/>
    <property type="project" value="UniProtKB-KW"/>
</dbReference>
<protein>
    <recommendedName>
        <fullName evidence="6">Pantoate--beta-alanine ligase</fullName>
    </recommendedName>
</protein>
<keyword evidence="1" id="KW-0436">Ligase</keyword>
<organism evidence="4 5">
    <name type="scientific">Arachis hypogaea</name>
    <name type="common">Peanut</name>
    <dbReference type="NCBI Taxonomy" id="3818"/>
    <lineage>
        <taxon>Eukaryota</taxon>
        <taxon>Viridiplantae</taxon>
        <taxon>Streptophyta</taxon>
        <taxon>Embryophyta</taxon>
        <taxon>Tracheophyta</taxon>
        <taxon>Spermatophyta</taxon>
        <taxon>Magnoliopsida</taxon>
        <taxon>eudicotyledons</taxon>
        <taxon>Gunneridae</taxon>
        <taxon>Pentapetalae</taxon>
        <taxon>rosids</taxon>
        <taxon>fabids</taxon>
        <taxon>Fabales</taxon>
        <taxon>Fabaceae</taxon>
        <taxon>Papilionoideae</taxon>
        <taxon>50 kb inversion clade</taxon>
        <taxon>dalbergioids sensu lato</taxon>
        <taxon>Dalbergieae</taxon>
        <taxon>Pterocarpus clade</taxon>
        <taxon>Arachis</taxon>
    </lineage>
</organism>
<comment type="caution">
    <text evidence="4">The sequence shown here is derived from an EMBL/GenBank/DDBJ whole genome shotgun (WGS) entry which is preliminary data.</text>
</comment>
<dbReference type="PANTHER" id="PTHR21299:SF1">
    <property type="entry name" value="PANTOATE--BETA-ALANINE LIGASE"/>
    <property type="match status" value="1"/>
</dbReference>
<dbReference type="InterPro" id="IPR003721">
    <property type="entry name" value="Pantoate_ligase"/>
</dbReference>
<dbReference type="InterPro" id="IPR042176">
    <property type="entry name" value="Pantoate_ligase_C"/>
</dbReference>
<evidence type="ECO:0008006" key="6">
    <source>
        <dbReference type="Google" id="ProtNLM"/>
    </source>
</evidence>
<evidence type="ECO:0000313" key="5">
    <source>
        <dbReference type="Proteomes" id="UP000289738"/>
    </source>
</evidence>
<evidence type="ECO:0000256" key="2">
    <source>
        <dbReference type="ARBA" id="ARBA00022741"/>
    </source>
</evidence>
<gene>
    <name evidence="4" type="ORF">Ahy_A02g008907</name>
</gene>
<dbReference type="GO" id="GO:0004592">
    <property type="term" value="F:pantoate-beta-alanine ligase activity"/>
    <property type="evidence" value="ECO:0007669"/>
    <property type="project" value="InterPro"/>
</dbReference>
<proteinExistence type="predicted"/>
<dbReference type="EMBL" id="SDMP01000002">
    <property type="protein sequence ID" value="RYR74262.1"/>
    <property type="molecule type" value="Genomic_DNA"/>
</dbReference>
<accession>A0A445EFG8</accession>
<reference evidence="4 5" key="1">
    <citation type="submission" date="2019-01" db="EMBL/GenBank/DDBJ databases">
        <title>Sequencing of cultivated peanut Arachis hypogaea provides insights into genome evolution and oil improvement.</title>
        <authorList>
            <person name="Chen X."/>
        </authorList>
    </citation>
    <scope>NUCLEOTIDE SEQUENCE [LARGE SCALE GENOMIC DNA]</scope>
    <source>
        <strain evidence="5">cv. Fuhuasheng</strain>
        <tissue evidence="4">Leaves</tissue>
    </source>
</reference>
<keyword evidence="5" id="KW-1185">Reference proteome</keyword>
<evidence type="ECO:0000256" key="3">
    <source>
        <dbReference type="ARBA" id="ARBA00022840"/>
    </source>
</evidence>